<sequence length="534" mass="56743">MRGVLRPLARQGRFAQAPARGRRLIVIQLDGVSRARLERALADGLMPALAARLAAGGHVLSSCRSGAPASTPAFQAGLFYGVSPSVPGFVWFDRRTGREIRMDRTADAAAMEERLARRSPGLFRGGTTYFSIFSGGAARPRFCLSGLAGDGDPELAWLGDRLGTLDVVASAVTHGVTLARAALRFAGEAGAAIVDGVRWAAALGRLKHEPRFLVHRLLLAALLRELALQGILLDVSRGIPAIYADFLSFDEHAHRRGPDSRGALRNLAAADAALAAIFSAADAVPELAYDVYVLSDHGHVPTRPFEALAGMPLPEFVARAARGEQVPRSAHRASPNRGLLGGRALGGEGGGGVATAEAGDLAHVYFLSEDGPLPLDAVRARYWRVLAALAANPAIGIVAARGGRRGFALVRGAVLDLADPLDVARLPHPDPPLLATYLADLVSVRESGDLVVLGWRGPGREVVAYAWEFGSHGGVAPEELQSFVVHPAACRFPFERVVRPSELHRFFERAYRGRAVLPLRAVDGEDADREAPSP</sequence>
<gene>
    <name evidence="1" type="ORF">AMOR_49500</name>
</gene>
<keyword evidence="2" id="KW-1185">Reference proteome</keyword>
<name>A0ABN6N222_9BACT</name>
<evidence type="ECO:0000313" key="2">
    <source>
        <dbReference type="Proteomes" id="UP001162891"/>
    </source>
</evidence>
<accession>A0ABN6N222</accession>
<organism evidence="1 2">
    <name type="scientific">Anaeromyxobacter oryzae</name>
    <dbReference type="NCBI Taxonomy" id="2918170"/>
    <lineage>
        <taxon>Bacteria</taxon>
        <taxon>Pseudomonadati</taxon>
        <taxon>Myxococcota</taxon>
        <taxon>Myxococcia</taxon>
        <taxon>Myxococcales</taxon>
        <taxon>Cystobacterineae</taxon>
        <taxon>Anaeromyxobacteraceae</taxon>
        <taxon>Anaeromyxobacter</taxon>
    </lineage>
</organism>
<reference evidence="2" key="1">
    <citation type="journal article" date="2022" name="Int. J. Syst. Evol. Microbiol.">
        <title>Anaeromyxobacter oryzae sp. nov., Anaeromyxobacter diazotrophicus sp. nov. and Anaeromyxobacter paludicola sp. nov., isolated from paddy soils.</title>
        <authorList>
            <person name="Itoh H."/>
            <person name="Xu Z."/>
            <person name="Mise K."/>
            <person name="Masuda Y."/>
            <person name="Ushijima N."/>
            <person name="Hayakawa C."/>
            <person name="Shiratori Y."/>
            <person name="Senoo K."/>
        </authorList>
    </citation>
    <scope>NUCLEOTIDE SEQUENCE [LARGE SCALE GENOMIC DNA]</scope>
    <source>
        <strain evidence="2">Red232</strain>
    </source>
</reference>
<dbReference type="Proteomes" id="UP001162891">
    <property type="component" value="Chromosome"/>
</dbReference>
<dbReference type="SUPFAM" id="SSF53649">
    <property type="entry name" value="Alkaline phosphatase-like"/>
    <property type="match status" value="1"/>
</dbReference>
<protein>
    <submittedName>
        <fullName evidence="1">Membrane protein</fullName>
    </submittedName>
</protein>
<evidence type="ECO:0000313" key="1">
    <source>
        <dbReference type="EMBL" id="BDG05954.1"/>
    </source>
</evidence>
<dbReference type="Gene3D" id="3.40.720.10">
    <property type="entry name" value="Alkaline Phosphatase, subunit A"/>
    <property type="match status" value="1"/>
</dbReference>
<proteinExistence type="predicted"/>
<dbReference type="InterPro" id="IPR017850">
    <property type="entry name" value="Alkaline_phosphatase_core_sf"/>
</dbReference>
<dbReference type="EMBL" id="AP025591">
    <property type="protein sequence ID" value="BDG05954.1"/>
    <property type="molecule type" value="Genomic_DNA"/>
</dbReference>